<accession>A0A131YEF3</accession>
<evidence type="ECO:0000313" key="1">
    <source>
        <dbReference type="EMBL" id="JAP76865.1"/>
    </source>
</evidence>
<name>A0A131YEF3_RHIAP</name>
<organism evidence="1">
    <name type="scientific">Rhipicephalus appendiculatus</name>
    <name type="common">Brown ear tick</name>
    <dbReference type="NCBI Taxonomy" id="34631"/>
    <lineage>
        <taxon>Eukaryota</taxon>
        <taxon>Metazoa</taxon>
        <taxon>Ecdysozoa</taxon>
        <taxon>Arthropoda</taxon>
        <taxon>Chelicerata</taxon>
        <taxon>Arachnida</taxon>
        <taxon>Acari</taxon>
        <taxon>Parasitiformes</taxon>
        <taxon>Ixodida</taxon>
        <taxon>Ixodoidea</taxon>
        <taxon>Ixodidae</taxon>
        <taxon>Rhipicephalinae</taxon>
        <taxon>Rhipicephalus</taxon>
        <taxon>Rhipicephalus</taxon>
    </lineage>
</organism>
<dbReference type="EMBL" id="GEDV01011692">
    <property type="protein sequence ID" value="JAP76865.1"/>
    <property type="molecule type" value="Transcribed_RNA"/>
</dbReference>
<reference evidence="1" key="1">
    <citation type="journal article" date="2016" name="Ticks Tick Borne Dis.">
        <title>De novo assembly and annotation of the salivary gland transcriptome of Rhipicephalus appendiculatus male and female ticks during blood feeding.</title>
        <authorList>
            <person name="de Castro M.H."/>
            <person name="de Klerk D."/>
            <person name="Pienaar R."/>
            <person name="Latif A.A."/>
            <person name="Rees D.J."/>
            <person name="Mans B.J."/>
        </authorList>
    </citation>
    <scope>NUCLEOTIDE SEQUENCE</scope>
    <source>
        <tissue evidence="1">Salivary glands</tissue>
    </source>
</reference>
<proteinExistence type="predicted"/>
<protein>
    <submittedName>
        <fullName evidence="1">Uncharacterized protein</fullName>
    </submittedName>
</protein>
<sequence>MKEKKYNLRIPKRKPTRCMLENKYLIQTSFKNTICTNIHDTSLRCSFNIRFASLHHHTHTRGLLVFFFSNTLTHVQKKK</sequence>
<dbReference type="AlphaFoldDB" id="A0A131YEF3"/>